<proteinExistence type="predicted"/>
<dbReference type="AlphaFoldDB" id="A0A8J7H0J6"/>
<gene>
    <name evidence="1" type="ORF">I5677_01895</name>
</gene>
<accession>A0A8J7H0J6</accession>
<sequence length="175" mass="20579">MHEIYIVNYCNPNCSPLYSITRLSKAEAFAKAKELADSHSGTAFGRFADFENYYPRRIKTEEWLYNWFINLGGEPETKHPLYFVLHGSDFLDHWFGKGEVTKIPLADISSKHISFTFGDSMAKFDQPERKNPFLKETLYELINQFNGDVDRLLNSIIEEYKYIEVQLWNDKYCHV</sequence>
<dbReference type="RefSeq" id="WP_197659878.1">
    <property type="nucleotide sequence ID" value="NZ_JAEAGR010000002.1"/>
</dbReference>
<reference evidence="1" key="1">
    <citation type="submission" date="2020-12" db="EMBL/GenBank/DDBJ databases">
        <title>M. sibirica DSM 26468T genome.</title>
        <authorList>
            <person name="Thieme N."/>
            <person name="Rettenmaier R."/>
            <person name="Zverlov V."/>
            <person name="Liebl W."/>
        </authorList>
    </citation>
    <scope>NUCLEOTIDE SEQUENCE</scope>
    <source>
        <strain evidence="1">DSM 26468</strain>
    </source>
</reference>
<comment type="caution">
    <text evidence="1">The sequence shown here is derived from an EMBL/GenBank/DDBJ whole genome shotgun (WGS) entry which is preliminary data.</text>
</comment>
<evidence type="ECO:0000313" key="1">
    <source>
        <dbReference type="EMBL" id="MBH1939643.1"/>
    </source>
</evidence>
<dbReference type="Proteomes" id="UP000623269">
    <property type="component" value="Unassembled WGS sequence"/>
</dbReference>
<name>A0A8J7H0J6_9FIRM</name>
<evidence type="ECO:0000313" key="2">
    <source>
        <dbReference type="Proteomes" id="UP000623269"/>
    </source>
</evidence>
<dbReference type="EMBL" id="JAEAGR010000002">
    <property type="protein sequence ID" value="MBH1939643.1"/>
    <property type="molecule type" value="Genomic_DNA"/>
</dbReference>
<protein>
    <submittedName>
        <fullName evidence="1">Uncharacterized protein</fullName>
    </submittedName>
</protein>
<organism evidence="1 2">
    <name type="scientific">Mobilitalea sibirica</name>
    <dbReference type="NCBI Taxonomy" id="1462919"/>
    <lineage>
        <taxon>Bacteria</taxon>
        <taxon>Bacillati</taxon>
        <taxon>Bacillota</taxon>
        <taxon>Clostridia</taxon>
        <taxon>Lachnospirales</taxon>
        <taxon>Lachnospiraceae</taxon>
        <taxon>Mobilitalea</taxon>
    </lineage>
</organism>
<keyword evidence="2" id="KW-1185">Reference proteome</keyword>